<dbReference type="EMBL" id="JBHSBC010000012">
    <property type="protein sequence ID" value="MFC3980818.1"/>
    <property type="molecule type" value="Genomic_DNA"/>
</dbReference>
<protein>
    <submittedName>
        <fullName evidence="1">Uncharacterized protein</fullName>
    </submittedName>
</protein>
<sequence>MNRPAGAGVIVREATDRNRGLEVASAGAVKTLFRTRYGGVGHIFQGCESERGGQRCAYSYEGGAMFMHARRLSAGSGYWIDSIDYVAD</sequence>
<dbReference type="RefSeq" id="WP_386189793.1">
    <property type="nucleotide sequence ID" value="NZ_JBHSBC010000012.1"/>
</dbReference>
<evidence type="ECO:0000313" key="1">
    <source>
        <dbReference type="EMBL" id="MFC3980818.1"/>
    </source>
</evidence>
<organism evidence="1 2">
    <name type="scientific">Streptosporangium jomthongense</name>
    <dbReference type="NCBI Taxonomy" id="1193683"/>
    <lineage>
        <taxon>Bacteria</taxon>
        <taxon>Bacillati</taxon>
        <taxon>Actinomycetota</taxon>
        <taxon>Actinomycetes</taxon>
        <taxon>Streptosporangiales</taxon>
        <taxon>Streptosporangiaceae</taxon>
        <taxon>Streptosporangium</taxon>
    </lineage>
</organism>
<accession>A0ABV8EWN8</accession>
<dbReference type="Proteomes" id="UP001595698">
    <property type="component" value="Unassembled WGS sequence"/>
</dbReference>
<proteinExistence type="predicted"/>
<evidence type="ECO:0000313" key="2">
    <source>
        <dbReference type="Proteomes" id="UP001595698"/>
    </source>
</evidence>
<reference evidence="2" key="1">
    <citation type="journal article" date="2019" name="Int. J. Syst. Evol. Microbiol.">
        <title>The Global Catalogue of Microorganisms (GCM) 10K type strain sequencing project: providing services to taxonomists for standard genome sequencing and annotation.</title>
        <authorList>
            <consortium name="The Broad Institute Genomics Platform"/>
            <consortium name="The Broad Institute Genome Sequencing Center for Infectious Disease"/>
            <person name="Wu L."/>
            <person name="Ma J."/>
        </authorList>
    </citation>
    <scope>NUCLEOTIDE SEQUENCE [LARGE SCALE GENOMIC DNA]</scope>
    <source>
        <strain evidence="2">TBRC 7912</strain>
    </source>
</reference>
<name>A0ABV8EWN8_9ACTN</name>
<keyword evidence="2" id="KW-1185">Reference proteome</keyword>
<comment type="caution">
    <text evidence="1">The sequence shown here is derived from an EMBL/GenBank/DDBJ whole genome shotgun (WGS) entry which is preliminary data.</text>
</comment>
<gene>
    <name evidence="1" type="ORF">ACFOYY_11850</name>
</gene>